<dbReference type="SUPFAM" id="SSF81342">
    <property type="entry name" value="Transmembrane di-heme cytochromes"/>
    <property type="match status" value="1"/>
</dbReference>
<evidence type="ECO:0000256" key="6">
    <source>
        <dbReference type="ARBA" id="ARBA00022692"/>
    </source>
</evidence>
<name>A0ABT0L6D4_9GAMM</name>
<evidence type="ECO:0000256" key="7">
    <source>
        <dbReference type="ARBA" id="ARBA00022723"/>
    </source>
</evidence>
<keyword evidence="9 13" id="KW-1133">Transmembrane helix</keyword>
<keyword evidence="5" id="KW-0349">Heme</keyword>
<dbReference type="RefSeq" id="WP_248938335.1">
    <property type="nucleotide sequence ID" value="NZ_JAKIKS010000002.1"/>
</dbReference>
<evidence type="ECO:0000256" key="13">
    <source>
        <dbReference type="SAM" id="Phobius"/>
    </source>
</evidence>
<evidence type="ECO:0000256" key="12">
    <source>
        <dbReference type="ARBA" id="ARBA00037975"/>
    </source>
</evidence>
<protein>
    <submittedName>
        <fullName evidence="15">Cytochrome b</fullName>
    </submittedName>
</protein>
<feature type="transmembrane region" description="Helical" evidence="13">
    <location>
        <begin position="12"/>
        <end position="34"/>
    </location>
</feature>
<keyword evidence="7" id="KW-0479">Metal-binding</keyword>
<evidence type="ECO:0000256" key="4">
    <source>
        <dbReference type="ARBA" id="ARBA00022475"/>
    </source>
</evidence>
<keyword evidence="10" id="KW-0408">Iron</keyword>
<keyword evidence="8" id="KW-0249">Electron transport</keyword>
<gene>
    <name evidence="15" type="ORF">L2764_00735</name>
</gene>
<dbReference type="EMBL" id="JAKIKS010000002">
    <property type="protein sequence ID" value="MCL1123045.1"/>
    <property type="molecule type" value="Genomic_DNA"/>
</dbReference>
<feature type="transmembrane region" description="Helical" evidence="13">
    <location>
        <begin position="142"/>
        <end position="163"/>
    </location>
</feature>
<evidence type="ECO:0000256" key="8">
    <source>
        <dbReference type="ARBA" id="ARBA00022982"/>
    </source>
</evidence>
<evidence type="ECO:0000256" key="3">
    <source>
        <dbReference type="ARBA" id="ARBA00022448"/>
    </source>
</evidence>
<evidence type="ECO:0000259" key="14">
    <source>
        <dbReference type="Pfam" id="PF01292"/>
    </source>
</evidence>
<dbReference type="PANTHER" id="PTHR30529:SF1">
    <property type="entry name" value="CYTOCHROME B561 HOMOLOG 2"/>
    <property type="match status" value="1"/>
</dbReference>
<evidence type="ECO:0000313" key="16">
    <source>
        <dbReference type="Proteomes" id="UP001203423"/>
    </source>
</evidence>
<evidence type="ECO:0000256" key="11">
    <source>
        <dbReference type="ARBA" id="ARBA00023136"/>
    </source>
</evidence>
<comment type="caution">
    <text evidence="15">The sequence shown here is derived from an EMBL/GenBank/DDBJ whole genome shotgun (WGS) entry which is preliminary data.</text>
</comment>
<dbReference type="PANTHER" id="PTHR30529">
    <property type="entry name" value="CYTOCHROME B561"/>
    <property type="match status" value="1"/>
</dbReference>
<evidence type="ECO:0000256" key="2">
    <source>
        <dbReference type="ARBA" id="ARBA00004651"/>
    </source>
</evidence>
<feature type="transmembrane region" description="Helical" evidence="13">
    <location>
        <begin position="91"/>
        <end position="110"/>
    </location>
</feature>
<evidence type="ECO:0000256" key="10">
    <source>
        <dbReference type="ARBA" id="ARBA00023004"/>
    </source>
</evidence>
<evidence type="ECO:0000256" key="1">
    <source>
        <dbReference type="ARBA" id="ARBA00001970"/>
    </source>
</evidence>
<organism evidence="15 16">
    <name type="scientific">Shewanella surugensis</name>
    <dbReference type="NCBI Taxonomy" id="212020"/>
    <lineage>
        <taxon>Bacteria</taxon>
        <taxon>Pseudomonadati</taxon>
        <taxon>Pseudomonadota</taxon>
        <taxon>Gammaproteobacteria</taxon>
        <taxon>Alteromonadales</taxon>
        <taxon>Shewanellaceae</taxon>
        <taxon>Shewanella</taxon>
    </lineage>
</organism>
<dbReference type="InterPro" id="IPR016174">
    <property type="entry name" value="Di-haem_cyt_TM"/>
</dbReference>
<dbReference type="Proteomes" id="UP001203423">
    <property type="component" value="Unassembled WGS sequence"/>
</dbReference>
<dbReference type="InterPro" id="IPR011577">
    <property type="entry name" value="Cyt_b561_bac/Ni-Hgenase"/>
</dbReference>
<comment type="similarity">
    <text evidence="12">Belongs to the cytochrome b561 family.</text>
</comment>
<proteinExistence type="inferred from homology"/>
<reference evidence="15 16" key="1">
    <citation type="submission" date="2022-01" db="EMBL/GenBank/DDBJ databases">
        <title>Whole genome-based taxonomy of the Shewanellaceae.</title>
        <authorList>
            <person name="Martin-Rodriguez A.J."/>
        </authorList>
    </citation>
    <scope>NUCLEOTIDE SEQUENCE [LARGE SCALE GENOMIC DNA]</scope>
    <source>
        <strain evidence="15 16">DSM 17177</strain>
    </source>
</reference>
<keyword evidence="4" id="KW-1003">Cell membrane</keyword>
<comment type="cofactor">
    <cofactor evidence="1">
        <name>heme b</name>
        <dbReference type="ChEBI" id="CHEBI:60344"/>
    </cofactor>
</comment>
<comment type="subcellular location">
    <subcellularLocation>
        <location evidence="2">Cell membrane</location>
        <topology evidence="2">Multi-pass membrane protein</topology>
    </subcellularLocation>
</comment>
<sequence>MFRNTSDGYGIVSIAVHWISALTVFGIFFLGFWMVDLTYYSTWYKTAPHIHKSVGILLLLLTVFRFAWRLANPKPRASIEHQQWEKKVSHYTHMIIYLLLFAIMSSGYLISTADDRGIWVFDWFELPSLGQLFTDQADIAGLIHQVLAYSLIGLAILHSLGALKHHFLDKDNTLIRMFKIASK</sequence>
<evidence type="ECO:0000313" key="15">
    <source>
        <dbReference type="EMBL" id="MCL1123045.1"/>
    </source>
</evidence>
<keyword evidence="6 13" id="KW-0812">Transmembrane</keyword>
<evidence type="ECO:0000256" key="5">
    <source>
        <dbReference type="ARBA" id="ARBA00022617"/>
    </source>
</evidence>
<keyword evidence="11 13" id="KW-0472">Membrane</keyword>
<dbReference type="Gene3D" id="1.20.950.20">
    <property type="entry name" value="Transmembrane di-heme cytochromes, Chain C"/>
    <property type="match status" value="1"/>
</dbReference>
<dbReference type="Pfam" id="PF01292">
    <property type="entry name" value="Ni_hydr_CYTB"/>
    <property type="match status" value="1"/>
</dbReference>
<feature type="transmembrane region" description="Helical" evidence="13">
    <location>
        <begin position="54"/>
        <end position="71"/>
    </location>
</feature>
<accession>A0ABT0L6D4</accession>
<evidence type="ECO:0000256" key="9">
    <source>
        <dbReference type="ARBA" id="ARBA00022989"/>
    </source>
</evidence>
<dbReference type="InterPro" id="IPR052168">
    <property type="entry name" value="Cytochrome_b561_oxidase"/>
</dbReference>
<keyword evidence="16" id="KW-1185">Reference proteome</keyword>
<keyword evidence="3" id="KW-0813">Transport</keyword>
<feature type="domain" description="Cytochrome b561 bacterial/Ni-hydrogenase" evidence="14">
    <location>
        <begin position="9"/>
        <end position="178"/>
    </location>
</feature>